<dbReference type="Gene3D" id="1.10.287.500">
    <property type="entry name" value="Helix hairpin bin"/>
    <property type="match status" value="1"/>
</dbReference>
<feature type="coiled-coil region" evidence="1">
    <location>
        <begin position="32"/>
        <end position="89"/>
    </location>
</feature>
<sequence length="236" mass="25907">MTAGHRPFRIESMVDTGFGNTLMGSPTVSVQLEQISQQLAELRTLVEAINSRDERIGQMSEGGALWQDVDAIQRSIQRTKQELATLHAKGLRGKPRSRVTDELDAVVSDTESATETILSSAEAINDAAGVLMEQLAGEQQEIANRIYEQVIRIFEACNFQDLTGQRISKVVNTLKFIEERVANMMEIWGGPDSLSSLAEIEEEKEEEKGDEALLNGPPLAGDANVVSQDDIDSLFS</sequence>
<dbReference type="SUPFAM" id="SSF75708">
    <property type="entry name" value="Chemotaxis phosphatase CheZ"/>
    <property type="match status" value="1"/>
</dbReference>
<keyword evidence="4" id="KW-1185">Reference proteome</keyword>
<gene>
    <name evidence="3" type="ORF">HNQ73_003395</name>
</gene>
<feature type="region of interest" description="Disordered" evidence="2">
    <location>
        <begin position="199"/>
        <end position="236"/>
    </location>
</feature>
<dbReference type="GO" id="GO:0050920">
    <property type="term" value="P:regulation of chemotaxis"/>
    <property type="evidence" value="ECO:0007669"/>
    <property type="project" value="InterPro"/>
</dbReference>
<reference evidence="3 4" key="1">
    <citation type="submission" date="2020-08" db="EMBL/GenBank/DDBJ databases">
        <title>Genomic Encyclopedia of Type Strains, Phase IV (KMG-IV): sequencing the most valuable type-strain genomes for metagenomic binning, comparative biology and taxonomic classification.</title>
        <authorList>
            <person name="Goeker M."/>
        </authorList>
    </citation>
    <scope>NUCLEOTIDE SEQUENCE [LARGE SCALE GENOMIC DNA]</scope>
    <source>
        <strain evidence="3 4">DSM 101465</strain>
    </source>
</reference>
<name>A0A841KK40_9HYPH</name>
<organism evidence="3 4">
    <name type="scientific">Chelatococcus composti</name>
    <dbReference type="NCBI Taxonomy" id="1743235"/>
    <lineage>
        <taxon>Bacteria</taxon>
        <taxon>Pseudomonadati</taxon>
        <taxon>Pseudomonadota</taxon>
        <taxon>Alphaproteobacteria</taxon>
        <taxon>Hyphomicrobiales</taxon>
        <taxon>Chelatococcaceae</taxon>
        <taxon>Chelatococcus</taxon>
    </lineage>
</organism>
<dbReference type="EMBL" id="JACHEH010000010">
    <property type="protein sequence ID" value="MBB6169743.1"/>
    <property type="molecule type" value="Genomic_DNA"/>
</dbReference>
<evidence type="ECO:0000256" key="1">
    <source>
        <dbReference type="SAM" id="Coils"/>
    </source>
</evidence>
<dbReference type="RefSeq" id="WP_183336384.1">
    <property type="nucleotide sequence ID" value="NZ_BMHX01000003.1"/>
</dbReference>
<dbReference type="AlphaFoldDB" id="A0A841KK40"/>
<keyword evidence="1" id="KW-0175">Coiled coil</keyword>
<evidence type="ECO:0000313" key="4">
    <source>
        <dbReference type="Proteomes" id="UP000588017"/>
    </source>
</evidence>
<dbReference type="GO" id="GO:0009288">
    <property type="term" value="C:bacterial-type flagellum"/>
    <property type="evidence" value="ECO:0007669"/>
    <property type="project" value="InterPro"/>
</dbReference>
<dbReference type="InterPro" id="IPR007439">
    <property type="entry name" value="Chemotax_Pase_CheZ"/>
</dbReference>
<protein>
    <submittedName>
        <fullName evidence="3">Chemotaxis protein CheZ</fullName>
    </submittedName>
</protein>
<dbReference type="Pfam" id="PF04344">
    <property type="entry name" value="CheZ"/>
    <property type="match status" value="1"/>
</dbReference>
<dbReference type="Proteomes" id="UP000588017">
    <property type="component" value="Unassembled WGS sequence"/>
</dbReference>
<evidence type="ECO:0000256" key="2">
    <source>
        <dbReference type="SAM" id="MobiDB-lite"/>
    </source>
</evidence>
<proteinExistence type="predicted"/>
<dbReference type="GO" id="GO:0003824">
    <property type="term" value="F:catalytic activity"/>
    <property type="evidence" value="ECO:0007669"/>
    <property type="project" value="InterPro"/>
</dbReference>
<accession>A0A841KK40</accession>
<evidence type="ECO:0000313" key="3">
    <source>
        <dbReference type="EMBL" id="MBB6169743.1"/>
    </source>
</evidence>
<comment type="caution">
    <text evidence="3">The sequence shown here is derived from an EMBL/GenBank/DDBJ whole genome shotgun (WGS) entry which is preliminary data.</text>
</comment>